<dbReference type="InterPro" id="IPR013783">
    <property type="entry name" value="Ig-like_fold"/>
</dbReference>
<dbReference type="Proteomes" id="UP000001822">
    <property type="component" value="Chromosome"/>
</dbReference>
<dbReference type="PROSITE" id="PS51257">
    <property type="entry name" value="PROKAR_LIPOPROTEIN"/>
    <property type="match status" value="1"/>
</dbReference>
<dbReference type="KEGG" id="chu:CHU_3192"/>
<evidence type="ECO:0000313" key="1">
    <source>
        <dbReference type="EMBL" id="ABG60432.1"/>
    </source>
</evidence>
<dbReference type="OrthoDB" id="9803616at2"/>
<protein>
    <recommendedName>
        <fullName evidence="3">Fibronectin type-III domain-containing protein</fullName>
    </recommendedName>
</protein>
<evidence type="ECO:0000313" key="2">
    <source>
        <dbReference type="Proteomes" id="UP000001822"/>
    </source>
</evidence>
<dbReference type="RefSeq" id="WP_011586542.1">
    <property type="nucleotide sequence ID" value="NC_008255.1"/>
</dbReference>
<name>A0A6N4SVE8_CYTH3</name>
<reference evidence="1 2" key="1">
    <citation type="journal article" date="2007" name="Appl. Environ. Microbiol.">
        <title>Genome sequence of the cellulolytic gliding bacterium Cytophaga hutchinsonii.</title>
        <authorList>
            <person name="Xie G."/>
            <person name="Bruce D.C."/>
            <person name="Challacombe J.F."/>
            <person name="Chertkov O."/>
            <person name="Detter J.C."/>
            <person name="Gilna P."/>
            <person name="Han C.S."/>
            <person name="Lucas S."/>
            <person name="Misra M."/>
            <person name="Myers G.L."/>
            <person name="Richardson P."/>
            <person name="Tapia R."/>
            <person name="Thayer N."/>
            <person name="Thompson L.S."/>
            <person name="Brettin T.S."/>
            <person name="Henrissat B."/>
            <person name="Wilson D.B."/>
            <person name="McBride M.J."/>
        </authorList>
    </citation>
    <scope>NUCLEOTIDE SEQUENCE [LARGE SCALE GENOMIC DNA]</scope>
    <source>
        <strain evidence="2">ATCC 33406 / DSM 1761 / CIP 103989 / NBRC 15051 / NCIMB 9469 / D465</strain>
    </source>
</reference>
<accession>A0A6N4SVE8</accession>
<dbReference type="AlphaFoldDB" id="A0A6N4SVE8"/>
<dbReference type="Gene3D" id="2.60.40.10">
    <property type="entry name" value="Immunoglobulins"/>
    <property type="match status" value="2"/>
</dbReference>
<gene>
    <name evidence="1" type="ordered locus">CHU_3192</name>
</gene>
<dbReference type="InterPro" id="IPR036116">
    <property type="entry name" value="FN3_sf"/>
</dbReference>
<sequence>MKNIFACVCTIVLLSGCSDIFEKPISNSSVEIYTPADSAVSKKNVQQFYWEKVENASNYRLQIASPGFASAQLQSFVLDTIVTTNKVDISLDAGEYEWRLRAQNGGSQTAYFTRKLFITQAAFNERQLLVTSPSNTVVTYSNSVYFSWRPISGSMKYYIEIDTLSGSFTSPEMKEEINAFETQKYVELKKRGSYRWRMYADSAGIKSMYSSTGRIDFKLDTVSLGVPISNKTDVPTSQVFSWGVPANAMSTDQLTYKFYILNSTDPADVFIQDELTTTKTAEIKNMEKGKVYYWAVEVYDQFGIKSGRTALRKFTVVR</sequence>
<dbReference type="EMBL" id="CP000383">
    <property type="protein sequence ID" value="ABG60432.1"/>
    <property type="molecule type" value="Genomic_DNA"/>
</dbReference>
<proteinExistence type="predicted"/>
<keyword evidence="2" id="KW-1185">Reference proteome</keyword>
<dbReference type="SUPFAM" id="SSF49265">
    <property type="entry name" value="Fibronectin type III"/>
    <property type="match status" value="1"/>
</dbReference>
<organism evidence="1 2">
    <name type="scientific">Cytophaga hutchinsonii (strain ATCC 33406 / DSM 1761 / CIP 103989 / NBRC 15051 / NCIMB 9469 / D465)</name>
    <dbReference type="NCBI Taxonomy" id="269798"/>
    <lineage>
        <taxon>Bacteria</taxon>
        <taxon>Pseudomonadati</taxon>
        <taxon>Bacteroidota</taxon>
        <taxon>Cytophagia</taxon>
        <taxon>Cytophagales</taxon>
        <taxon>Cytophagaceae</taxon>
        <taxon>Cytophaga</taxon>
    </lineage>
</organism>
<evidence type="ECO:0008006" key="3">
    <source>
        <dbReference type="Google" id="ProtNLM"/>
    </source>
</evidence>